<reference evidence="2 3" key="1">
    <citation type="submission" date="2016-10" db="EMBL/GenBank/DDBJ databases">
        <authorList>
            <person name="de Groot N.N."/>
        </authorList>
    </citation>
    <scope>NUCLEOTIDE SEQUENCE [LARGE SCALE GENOMIC DNA]</scope>
    <source>
        <strain evidence="2 3">CGMCC 4.5681</strain>
    </source>
</reference>
<protein>
    <submittedName>
        <fullName evidence="2">Uncharacterized protein</fullName>
    </submittedName>
</protein>
<organism evidence="2 3">
    <name type="scientific">Nonomuraea maritima</name>
    <dbReference type="NCBI Taxonomy" id="683260"/>
    <lineage>
        <taxon>Bacteria</taxon>
        <taxon>Bacillati</taxon>
        <taxon>Actinomycetota</taxon>
        <taxon>Actinomycetes</taxon>
        <taxon>Streptosporangiales</taxon>
        <taxon>Streptosporangiaceae</taxon>
        <taxon>Nonomuraea</taxon>
    </lineage>
</organism>
<dbReference type="EMBL" id="FNFB01000025">
    <property type="protein sequence ID" value="SDL63590.1"/>
    <property type="molecule type" value="Genomic_DNA"/>
</dbReference>
<evidence type="ECO:0000256" key="1">
    <source>
        <dbReference type="SAM" id="Phobius"/>
    </source>
</evidence>
<evidence type="ECO:0000313" key="2">
    <source>
        <dbReference type="EMBL" id="SDL63590.1"/>
    </source>
</evidence>
<sequence length="39" mass="4331">MRFGDWEVRPLGGWVGCLVMIVASIVLSVLLTVLINLLF</sequence>
<evidence type="ECO:0000313" key="3">
    <source>
        <dbReference type="Proteomes" id="UP000198683"/>
    </source>
</evidence>
<keyword evidence="1" id="KW-0472">Membrane</keyword>
<dbReference type="Proteomes" id="UP000198683">
    <property type="component" value="Unassembled WGS sequence"/>
</dbReference>
<accession>A0A1G9LNT4</accession>
<proteinExistence type="predicted"/>
<feature type="transmembrane region" description="Helical" evidence="1">
    <location>
        <begin position="12"/>
        <end position="38"/>
    </location>
</feature>
<keyword evidence="1" id="KW-0812">Transmembrane</keyword>
<keyword evidence="1" id="KW-1133">Transmembrane helix</keyword>
<gene>
    <name evidence="2" type="ORF">SAMN05421874_12592</name>
</gene>
<keyword evidence="3" id="KW-1185">Reference proteome</keyword>
<dbReference type="AlphaFoldDB" id="A0A1G9LNT4"/>
<name>A0A1G9LNT4_9ACTN</name>